<feature type="transmembrane region" description="Helical" evidence="9">
    <location>
        <begin position="451"/>
        <end position="474"/>
    </location>
</feature>
<evidence type="ECO:0000313" key="12">
    <source>
        <dbReference type="Proteomes" id="UP000663861"/>
    </source>
</evidence>
<dbReference type="InterPro" id="IPR003663">
    <property type="entry name" value="Sugar/inositol_transpt"/>
</dbReference>
<comment type="caution">
    <text evidence="11">The sequence shown here is derived from an EMBL/GenBank/DDBJ whole genome shotgun (WGS) entry which is preliminary data.</text>
</comment>
<sequence>MIVANTTPDSSGQGKGLFHSHNRRGLLFCMVFVLGAVLYGYDGTYFTGILAMTRFKDDFGTLQNGVRVITASNQSLFASIVQVGEVLGSLGAGFIGDRSGRKGALFMVVVIVTIGAVLQLIVVGSTPLLVVGRLVLGAGVGIASNCVPLYLAEIPPAAIRGAMVSSWQLFLAIGQVIGAVVAQGTKDVQSTFSWRFPIAFNMVITLLIAFGLLFVPESPRWLISKDRPEDAQRALERIHKKNDDIIVQDQVDAMVNAREAERLSSGGESRALERIHKKNDDIIVQDQVDAMVNAREAERLSSGGESRWADVFKGTQRRRFLCAFGILVCQQISGVQFIFSYATVFFESIGQTDAFLMTIIVDILEVAGVLVSFFLVNRFGRRPLLLNTMVVMAATLVICGALGIIRDRSTAMNTVIASMIMIYVFVFNLAWGPLAWVVATELATGKNRTKIMSVGTGAFWVAAWAVTFTLPYLYNPDSANLGPMVCWIYFGGAVISWLFVYFMIPETLGRSLEEINMMLEREVPTREWKNYKINSEEFTSGGEFDSAEKKGKGDGQIEHLDSSTGSATSV</sequence>
<dbReference type="PANTHER" id="PTHR48022">
    <property type="entry name" value="PLASTIDIC GLUCOSE TRANSPORTER 4"/>
    <property type="match status" value="1"/>
</dbReference>
<feature type="transmembrane region" description="Helical" evidence="9">
    <location>
        <begin position="25"/>
        <end position="41"/>
    </location>
</feature>
<dbReference type="Proteomes" id="UP000663861">
    <property type="component" value="Unassembled WGS sequence"/>
</dbReference>
<dbReference type="InterPro" id="IPR036259">
    <property type="entry name" value="MFS_trans_sf"/>
</dbReference>
<evidence type="ECO:0000256" key="3">
    <source>
        <dbReference type="ARBA" id="ARBA00022448"/>
    </source>
</evidence>
<evidence type="ECO:0000256" key="9">
    <source>
        <dbReference type="SAM" id="Phobius"/>
    </source>
</evidence>
<name>A0A8H2Y0M8_9AGAM</name>
<proteinExistence type="inferred from homology"/>
<dbReference type="PANTHER" id="PTHR48022:SF77">
    <property type="entry name" value="MAJOR FACILITATOR SUPERFAMILY (MFS) PROFILE DOMAIN-CONTAINING PROTEIN"/>
    <property type="match status" value="1"/>
</dbReference>
<keyword evidence="5 9" id="KW-1133">Transmembrane helix</keyword>
<dbReference type="PROSITE" id="PS50850">
    <property type="entry name" value="MFS"/>
    <property type="match status" value="1"/>
</dbReference>
<feature type="transmembrane region" description="Helical" evidence="9">
    <location>
        <begin position="103"/>
        <end position="122"/>
    </location>
</feature>
<feature type="transmembrane region" description="Helical" evidence="9">
    <location>
        <begin position="194"/>
        <end position="215"/>
    </location>
</feature>
<evidence type="ECO:0000256" key="6">
    <source>
        <dbReference type="ARBA" id="ARBA00023136"/>
    </source>
</evidence>
<feature type="transmembrane region" description="Helical" evidence="9">
    <location>
        <begin position="164"/>
        <end position="182"/>
    </location>
</feature>
<dbReference type="InterPro" id="IPR005828">
    <property type="entry name" value="MFS_sugar_transport-like"/>
</dbReference>
<feature type="transmembrane region" description="Helical" evidence="9">
    <location>
        <begin position="486"/>
        <end position="504"/>
    </location>
</feature>
<feature type="region of interest" description="Disordered" evidence="8">
    <location>
        <begin position="539"/>
        <end position="570"/>
    </location>
</feature>
<dbReference type="EMBL" id="CAJMWY010000536">
    <property type="protein sequence ID" value="CAE6437544.1"/>
    <property type="molecule type" value="Genomic_DNA"/>
</dbReference>
<evidence type="ECO:0000256" key="8">
    <source>
        <dbReference type="SAM" id="MobiDB-lite"/>
    </source>
</evidence>
<evidence type="ECO:0000313" key="11">
    <source>
        <dbReference type="EMBL" id="CAE6437544.1"/>
    </source>
</evidence>
<feature type="compositionally biased region" description="Basic and acidic residues" evidence="8">
    <location>
        <begin position="546"/>
        <end position="561"/>
    </location>
</feature>
<dbReference type="InterPro" id="IPR005829">
    <property type="entry name" value="Sugar_transporter_CS"/>
</dbReference>
<evidence type="ECO:0000256" key="1">
    <source>
        <dbReference type="ARBA" id="ARBA00004141"/>
    </source>
</evidence>
<dbReference type="SUPFAM" id="SSF103473">
    <property type="entry name" value="MFS general substrate transporter"/>
    <property type="match status" value="1"/>
</dbReference>
<comment type="similarity">
    <text evidence="2">Belongs to the major facilitator superfamily. Sugar transporter (TC 2.A.1.1) family.</text>
</comment>
<keyword evidence="6 9" id="KW-0472">Membrane</keyword>
<feature type="transmembrane region" description="Helical" evidence="9">
    <location>
        <begin position="320"/>
        <end position="342"/>
    </location>
</feature>
<evidence type="ECO:0000256" key="5">
    <source>
        <dbReference type="ARBA" id="ARBA00022989"/>
    </source>
</evidence>
<feature type="transmembrane region" description="Helical" evidence="9">
    <location>
        <begin position="411"/>
        <end position="439"/>
    </location>
</feature>
<dbReference type="Pfam" id="PF00083">
    <property type="entry name" value="Sugar_tr"/>
    <property type="match status" value="2"/>
</dbReference>
<dbReference type="InterPro" id="IPR020846">
    <property type="entry name" value="MFS_dom"/>
</dbReference>
<evidence type="ECO:0000256" key="2">
    <source>
        <dbReference type="ARBA" id="ARBA00010992"/>
    </source>
</evidence>
<dbReference type="PROSITE" id="PS00217">
    <property type="entry name" value="SUGAR_TRANSPORT_2"/>
    <property type="match status" value="1"/>
</dbReference>
<dbReference type="AlphaFoldDB" id="A0A8H2Y0M8"/>
<organism evidence="11 12">
    <name type="scientific">Rhizoctonia solani</name>
    <dbReference type="NCBI Taxonomy" id="456999"/>
    <lineage>
        <taxon>Eukaryota</taxon>
        <taxon>Fungi</taxon>
        <taxon>Dikarya</taxon>
        <taxon>Basidiomycota</taxon>
        <taxon>Agaricomycotina</taxon>
        <taxon>Agaricomycetes</taxon>
        <taxon>Cantharellales</taxon>
        <taxon>Ceratobasidiaceae</taxon>
        <taxon>Rhizoctonia</taxon>
    </lineage>
</organism>
<gene>
    <name evidence="11" type="ORF">RDB_LOCUS34576</name>
</gene>
<feature type="transmembrane region" description="Helical" evidence="9">
    <location>
        <begin position="128"/>
        <end position="152"/>
    </location>
</feature>
<feature type="transmembrane region" description="Helical" evidence="9">
    <location>
        <begin position="354"/>
        <end position="377"/>
    </location>
</feature>
<dbReference type="PRINTS" id="PR00171">
    <property type="entry name" value="SUGRTRNSPORT"/>
</dbReference>
<evidence type="ECO:0000259" key="10">
    <source>
        <dbReference type="PROSITE" id="PS50850"/>
    </source>
</evidence>
<keyword evidence="4 9" id="KW-0812">Transmembrane</keyword>
<feature type="transmembrane region" description="Helical" evidence="9">
    <location>
        <begin position="384"/>
        <end position="405"/>
    </location>
</feature>
<feature type="domain" description="Major facilitator superfamily (MFS) profile" evidence="10">
    <location>
        <begin position="28"/>
        <end position="508"/>
    </location>
</feature>
<dbReference type="InterPro" id="IPR050360">
    <property type="entry name" value="MFS_Sugar_Transporters"/>
</dbReference>
<comment type="subcellular location">
    <subcellularLocation>
        <location evidence="1">Membrane</location>
        <topology evidence="1">Multi-pass membrane protein</topology>
    </subcellularLocation>
</comment>
<dbReference type="Gene3D" id="1.20.1250.20">
    <property type="entry name" value="MFS general substrate transporter like domains"/>
    <property type="match status" value="2"/>
</dbReference>
<evidence type="ECO:0000256" key="4">
    <source>
        <dbReference type="ARBA" id="ARBA00022692"/>
    </source>
</evidence>
<comment type="catalytic activity">
    <reaction evidence="7">
        <text>myo-inositol(out) + H(+)(out) = myo-inositol(in) + H(+)(in)</text>
        <dbReference type="Rhea" id="RHEA:60364"/>
        <dbReference type="ChEBI" id="CHEBI:15378"/>
        <dbReference type="ChEBI" id="CHEBI:17268"/>
    </reaction>
</comment>
<reference evidence="11" key="1">
    <citation type="submission" date="2021-01" db="EMBL/GenBank/DDBJ databases">
        <authorList>
            <person name="Kaushik A."/>
        </authorList>
    </citation>
    <scope>NUCLEOTIDE SEQUENCE</scope>
    <source>
        <strain evidence="11">AG4-RS23</strain>
    </source>
</reference>
<accession>A0A8H2Y0M8</accession>
<feature type="transmembrane region" description="Helical" evidence="9">
    <location>
        <begin position="76"/>
        <end position="96"/>
    </location>
</feature>
<evidence type="ECO:0000256" key="7">
    <source>
        <dbReference type="ARBA" id="ARBA00049119"/>
    </source>
</evidence>
<protein>
    <recommendedName>
        <fullName evidence="10">Major facilitator superfamily (MFS) profile domain-containing protein</fullName>
    </recommendedName>
</protein>
<dbReference type="GO" id="GO:0016020">
    <property type="term" value="C:membrane"/>
    <property type="evidence" value="ECO:0007669"/>
    <property type="project" value="UniProtKB-SubCell"/>
</dbReference>
<dbReference type="GO" id="GO:0005351">
    <property type="term" value="F:carbohydrate:proton symporter activity"/>
    <property type="evidence" value="ECO:0007669"/>
    <property type="project" value="TreeGrafter"/>
</dbReference>
<keyword evidence="3" id="KW-0813">Transport</keyword>